<dbReference type="AlphaFoldDB" id="A0A2Z4FGD3"/>
<accession>A0A2Z4FGD3</accession>
<dbReference type="Proteomes" id="UP000249799">
    <property type="component" value="Chromosome"/>
</dbReference>
<organism evidence="2 3">
    <name type="scientific">Bradymonas sediminis</name>
    <dbReference type="NCBI Taxonomy" id="1548548"/>
    <lineage>
        <taxon>Bacteria</taxon>
        <taxon>Deltaproteobacteria</taxon>
        <taxon>Bradymonadales</taxon>
        <taxon>Bradymonadaceae</taxon>
        <taxon>Bradymonas</taxon>
    </lineage>
</organism>
<proteinExistence type="predicted"/>
<reference evidence="2 3" key="1">
    <citation type="submission" date="2018-06" db="EMBL/GenBank/DDBJ databases">
        <title>Lujinxingia sediminis gen. nov. sp. nov., a new facultative anaerobic member of the class Deltaproteobacteria, and proposal of Lujinxingaceae fam. nov.</title>
        <authorList>
            <person name="Guo L.-Y."/>
            <person name="Li C.-M."/>
            <person name="Wang S."/>
            <person name="Du Z.-J."/>
        </authorList>
    </citation>
    <scope>NUCLEOTIDE SEQUENCE [LARGE SCALE GENOMIC DNA]</scope>
    <source>
        <strain evidence="2 3">FA350</strain>
    </source>
</reference>
<dbReference type="InterPro" id="IPR011989">
    <property type="entry name" value="ARM-like"/>
</dbReference>
<feature type="compositionally biased region" description="Basic residues" evidence="1">
    <location>
        <begin position="448"/>
        <end position="457"/>
    </location>
</feature>
<protein>
    <submittedName>
        <fullName evidence="2">Uncharacterized protein</fullName>
    </submittedName>
</protein>
<dbReference type="InterPro" id="IPR016024">
    <property type="entry name" value="ARM-type_fold"/>
</dbReference>
<dbReference type="EMBL" id="CP030032">
    <property type="protein sequence ID" value="AWV87908.1"/>
    <property type="molecule type" value="Genomic_DNA"/>
</dbReference>
<feature type="compositionally biased region" description="Low complexity" evidence="1">
    <location>
        <begin position="329"/>
        <end position="357"/>
    </location>
</feature>
<evidence type="ECO:0000313" key="2">
    <source>
        <dbReference type="EMBL" id="AWV87908.1"/>
    </source>
</evidence>
<sequence>MTLANTAPDAPSSAADGERFGVHWSVEQTLTFIKNCYDRDALLDTLLGFSQRCLSNRMVLLLGKNQAKPYRLQGWPELDPRFRDRQTLVGVKIDLAEDAPFFEDTPASEEQLSYAEAKRPEDIGIGQLFVELTLFPPERVVFQTVRIGAFPAIALFGEPLKDASADKREQLQTCAQAVGAQLTEILRLTRSDALPPAEQRIPAAPLVDPAPPAEQAAQPALEAQEEAPDIFEEDDLIIPGLAVESSVSEEVFKAPPNPGATAYGLPFADKPGQPKSAAAATSFGLPFIDAKIPDELDPPRFSAPESVVEETSEPGADASPVVGREVSEVSELSEASSVSEISELSEASEVSEVSELSDSIFEPQDDISREANPFAERPPSALLSPPKSSTMEGGFTVDHFAPPADDADDQDTPAEAVETPAEPEVAPAKDAKPTRGSGAPKAQILRHISLKHGRKTGAQRASLGAASSSQPLFAEESSFGLERSVSSEPSLAQEPSFAPEPSLADEPSFAPEPSLASSELAPSEDAFADFPGAVKVDRYQYTVPTLPPVEAHGPMLAELASMGAQGAEIARKFLTNTSIEVRFYATYLFSKLPAEQAVEPLLERLFDRDQQTRECARNIILAHYHHTRRRGENWLDTQLRPFLHATLASEGEELRTEVAAGLLGAVRDAQSVDILIESLDRFQGRTQESIQRALQTITYLDLGPYAIEWNSWRGSNPRGLKTNAQERGEWIVDALNAPSLEIREMVYEEISRFQRLDLNYHPEQPEKLRIRAQEDMQHWLTLYPPE</sequence>
<feature type="region of interest" description="Disordered" evidence="1">
    <location>
        <begin position="294"/>
        <end position="520"/>
    </location>
</feature>
<name>A0A2Z4FGD3_9DELT</name>
<gene>
    <name evidence="2" type="ORF">DN745_00620</name>
</gene>
<feature type="compositionally biased region" description="Low complexity" evidence="1">
    <location>
        <begin position="413"/>
        <end position="426"/>
    </location>
</feature>
<dbReference type="SUPFAM" id="SSF48371">
    <property type="entry name" value="ARM repeat"/>
    <property type="match status" value="1"/>
</dbReference>
<dbReference type="RefSeq" id="WP_111331183.1">
    <property type="nucleotide sequence ID" value="NZ_CP030032.1"/>
</dbReference>
<dbReference type="KEGG" id="bsed:DN745_00620"/>
<dbReference type="Gene3D" id="1.25.10.10">
    <property type="entry name" value="Leucine-rich Repeat Variant"/>
    <property type="match status" value="1"/>
</dbReference>
<keyword evidence="3" id="KW-1185">Reference proteome</keyword>
<feature type="compositionally biased region" description="Low complexity" evidence="1">
    <location>
        <begin position="378"/>
        <end position="389"/>
    </location>
</feature>
<evidence type="ECO:0000313" key="3">
    <source>
        <dbReference type="Proteomes" id="UP000249799"/>
    </source>
</evidence>
<dbReference type="OrthoDB" id="5479536at2"/>
<evidence type="ECO:0000256" key="1">
    <source>
        <dbReference type="SAM" id="MobiDB-lite"/>
    </source>
</evidence>